<proteinExistence type="predicted"/>
<dbReference type="EMBL" id="GECZ01001888">
    <property type="protein sequence ID" value="JAS67881.1"/>
    <property type="molecule type" value="Transcribed_RNA"/>
</dbReference>
<gene>
    <name evidence="1" type="ORF">g.32532</name>
    <name evidence="2" type="ORF">g.32533</name>
</gene>
<evidence type="ECO:0000313" key="2">
    <source>
        <dbReference type="EMBL" id="JAS67881.1"/>
    </source>
</evidence>
<evidence type="ECO:0000313" key="1">
    <source>
        <dbReference type="EMBL" id="JAS48244.1"/>
    </source>
</evidence>
<organism evidence="1">
    <name type="scientific">Cuerna arida</name>
    <dbReference type="NCBI Taxonomy" id="1464854"/>
    <lineage>
        <taxon>Eukaryota</taxon>
        <taxon>Metazoa</taxon>
        <taxon>Ecdysozoa</taxon>
        <taxon>Arthropoda</taxon>
        <taxon>Hexapoda</taxon>
        <taxon>Insecta</taxon>
        <taxon>Pterygota</taxon>
        <taxon>Neoptera</taxon>
        <taxon>Paraneoptera</taxon>
        <taxon>Hemiptera</taxon>
        <taxon>Auchenorrhyncha</taxon>
        <taxon>Membracoidea</taxon>
        <taxon>Cicadellidae</taxon>
        <taxon>Cicadellinae</taxon>
        <taxon>Proconiini</taxon>
        <taxon>Cuerna</taxon>
    </lineage>
</organism>
<sequence length="113" mass="13167">MEKKKSIVLYRFSPWTLGAVECRALAVLVQERGREKVQCSAVTHHTWPRWRFRCLCFVPSTNCFLLKGVQLQYARYLFCRRLCCDELSPSQDCDANLRVYSDLCATSLTPERV</sequence>
<dbReference type="AlphaFoldDB" id="A0A1B6FDQ4"/>
<dbReference type="EMBL" id="GECZ01021525">
    <property type="protein sequence ID" value="JAS48244.1"/>
    <property type="molecule type" value="Transcribed_RNA"/>
</dbReference>
<reference evidence="1" key="1">
    <citation type="submission" date="2015-11" db="EMBL/GenBank/DDBJ databases">
        <title>De novo transcriptome assembly of four potential Pierce s Disease insect vectors from Arizona vineyards.</title>
        <authorList>
            <person name="Tassone E.E."/>
        </authorList>
    </citation>
    <scope>NUCLEOTIDE SEQUENCE</scope>
</reference>
<name>A0A1B6FDQ4_9HEMI</name>
<protein>
    <submittedName>
        <fullName evidence="1">Uncharacterized protein</fullName>
    </submittedName>
</protein>
<accession>A0A1B6FDQ4</accession>